<name>A0AAD2GY11_9AGAR</name>
<dbReference type="Proteomes" id="UP001295794">
    <property type="component" value="Unassembled WGS sequence"/>
</dbReference>
<dbReference type="AlphaFoldDB" id="A0AAD2GY11"/>
<accession>A0AAD2GY11</accession>
<comment type="caution">
    <text evidence="1">The sequence shown here is derived from an EMBL/GenBank/DDBJ whole genome shotgun (WGS) entry which is preliminary data.</text>
</comment>
<evidence type="ECO:0000313" key="2">
    <source>
        <dbReference type="Proteomes" id="UP001295794"/>
    </source>
</evidence>
<dbReference type="EMBL" id="CAVNYO010000095">
    <property type="protein sequence ID" value="CAK5265611.1"/>
    <property type="molecule type" value="Genomic_DNA"/>
</dbReference>
<reference evidence="1" key="1">
    <citation type="submission" date="2023-11" db="EMBL/GenBank/DDBJ databases">
        <authorList>
            <person name="De Vega J J."/>
            <person name="De Vega J J."/>
        </authorList>
    </citation>
    <scope>NUCLEOTIDE SEQUENCE</scope>
</reference>
<keyword evidence="2" id="KW-1185">Reference proteome</keyword>
<protein>
    <submittedName>
        <fullName evidence="1">Uncharacterized protein</fullName>
    </submittedName>
</protein>
<evidence type="ECO:0000313" key="1">
    <source>
        <dbReference type="EMBL" id="CAK5265611.1"/>
    </source>
</evidence>
<sequence length="64" mass="7406">MLASLLSVSKGFRTVLCKRPVAPQRNTRFNRTPVRLWKPSVDAFLEPNTSTWCVLDFCTEYLDE</sequence>
<organism evidence="1 2">
    <name type="scientific">Mycena citricolor</name>
    <dbReference type="NCBI Taxonomy" id="2018698"/>
    <lineage>
        <taxon>Eukaryota</taxon>
        <taxon>Fungi</taxon>
        <taxon>Dikarya</taxon>
        <taxon>Basidiomycota</taxon>
        <taxon>Agaricomycotina</taxon>
        <taxon>Agaricomycetes</taxon>
        <taxon>Agaricomycetidae</taxon>
        <taxon>Agaricales</taxon>
        <taxon>Marasmiineae</taxon>
        <taxon>Mycenaceae</taxon>
        <taxon>Mycena</taxon>
    </lineage>
</organism>
<proteinExistence type="predicted"/>
<gene>
    <name evidence="1" type="ORF">MYCIT1_LOCUS6734</name>
</gene>